<sequence length="116" mass="13735">MQTKKSILVYDGNCRFCTRLAKSIREKTKDQIAIVSYHKITEVELTSIHKQLTTKLCAGEVQFIEEGNRYPGFFAVRQILWKMEKYKYLAFLLYLPLIPFLGMAMMFILKRFRTKL</sequence>
<gene>
    <name evidence="2" type="ORF">LEP1GSC203_1479</name>
</gene>
<keyword evidence="1" id="KW-0472">Membrane</keyword>
<dbReference type="RefSeq" id="WP_002974478.1">
    <property type="nucleotide sequence ID" value="NZ_AOGW02000010.1"/>
</dbReference>
<name>N1VYH6_9LEPT</name>
<dbReference type="InterPro" id="IPR007263">
    <property type="entry name" value="DCC1-like"/>
</dbReference>
<accession>N1VYH6</accession>
<dbReference type="AlphaFoldDB" id="N1VYH6"/>
<dbReference type="Pfam" id="PF04134">
    <property type="entry name" value="DCC1-like"/>
    <property type="match status" value="1"/>
</dbReference>
<dbReference type="EMBL" id="AOGW02000010">
    <property type="protein sequence ID" value="EMY61797.1"/>
    <property type="molecule type" value="Genomic_DNA"/>
</dbReference>
<keyword evidence="1" id="KW-0812">Transmembrane</keyword>
<comment type="caution">
    <text evidence="2">The sequence shown here is derived from an EMBL/GenBank/DDBJ whole genome shotgun (WGS) entry which is preliminary data.</text>
</comment>
<dbReference type="Proteomes" id="UP000012371">
    <property type="component" value="Unassembled WGS sequence"/>
</dbReference>
<proteinExistence type="predicted"/>
<evidence type="ECO:0000313" key="2">
    <source>
        <dbReference type="EMBL" id="EMY61797.1"/>
    </source>
</evidence>
<organism evidence="2 3">
    <name type="scientific">Leptospira terpstrae serovar Hualin str. LT 11-33 = ATCC 700639</name>
    <dbReference type="NCBI Taxonomy" id="1257025"/>
    <lineage>
        <taxon>Bacteria</taxon>
        <taxon>Pseudomonadati</taxon>
        <taxon>Spirochaetota</taxon>
        <taxon>Spirochaetia</taxon>
        <taxon>Leptospirales</taxon>
        <taxon>Leptospiraceae</taxon>
        <taxon>Leptospira</taxon>
    </lineage>
</organism>
<keyword evidence="3" id="KW-1185">Reference proteome</keyword>
<keyword evidence="1" id="KW-1133">Transmembrane helix</keyword>
<dbReference type="STRING" id="1257025.LEP1GSC203_1479"/>
<reference evidence="2" key="1">
    <citation type="submission" date="2013-03" db="EMBL/GenBank/DDBJ databases">
        <authorList>
            <person name="Harkins D.M."/>
            <person name="Durkin A.S."/>
            <person name="Brinkac L.M."/>
            <person name="Haft D.H."/>
            <person name="Selengut J.D."/>
            <person name="Sanka R."/>
            <person name="DePew J."/>
            <person name="Purushe J."/>
            <person name="Hartskeerl R.A."/>
            <person name="Ahmed A."/>
            <person name="van der Linden H."/>
            <person name="Goris M.G.A."/>
            <person name="Vinetz J.M."/>
            <person name="Sutton G.G."/>
            <person name="Nierman W.C."/>
            <person name="Fouts D.E."/>
        </authorList>
    </citation>
    <scope>NUCLEOTIDE SEQUENCE [LARGE SCALE GENOMIC DNA]</scope>
    <source>
        <strain evidence="2">LT 11-33</strain>
    </source>
</reference>
<dbReference type="GO" id="GO:0015035">
    <property type="term" value="F:protein-disulfide reductase activity"/>
    <property type="evidence" value="ECO:0007669"/>
    <property type="project" value="InterPro"/>
</dbReference>
<evidence type="ECO:0000313" key="3">
    <source>
        <dbReference type="Proteomes" id="UP000012371"/>
    </source>
</evidence>
<feature type="transmembrane region" description="Helical" evidence="1">
    <location>
        <begin position="88"/>
        <end position="109"/>
    </location>
</feature>
<protein>
    <submittedName>
        <fullName evidence="2">PF04134 family protein</fullName>
    </submittedName>
</protein>
<dbReference type="OrthoDB" id="9813713at2"/>
<evidence type="ECO:0000256" key="1">
    <source>
        <dbReference type="SAM" id="Phobius"/>
    </source>
</evidence>